<comment type="caution">
    <text evidence="3">The sequence shown here is derived from an EMBL/GenBank/DDBJ whole genome shotgun (WGS) entry which is preliminary data.</text>
</comment>
<feature type="domain" description="Dienelactone hydrolase" evidence="2">
    <location>
        <begin position="1"/>
        <end position="180"/>
    </location>
</feature>
<name>A0A0P7BTY8_9HYPO</name>
<keyword evidence="4" id="KW-1185">Reference proteome</keyword>
<dbReference type="GO" id="GO:0016787">
    <property type="term" value="F:hydrolase activity"/>
    <property type="evidence" value="ECO:0007669"/>
    <property type="project" value="InterPro"/>
</dbReference>
<reference evidence="3 4" key="1">
    <citation type="submission" date="2015-09" db="EMBL/GenBank/DDBJ databases">
        <title>Draft genome of a European isolate of the apple canker pathogen Neonectria ditissima.</title>
        <authorList>
            <person name="Gomez-Cortecero A."/>
            <person name="Harrison R.J."/>
            <person name="Armitage A.D."/>
        </authorList>
    </citation>
    <scope>NUCLEOTIDE SEQUENCE [LARGE SCALE GENOMIC DNA]</scope>
    <source>
        <strain evidence="3 4">R09/05</strain>
    </source>
</reference>
<evidence type="ECO:0000256" key="1">
    <source>
        <dbReference type="SAM" id="MobiDB-lite"/>
    </source>
</evidence>
<dbReference type="PANTHER" id="PTHR47668">
    <property type="entry name" value="DIENELACTONE HYDROLASE FAMILY PROTEIN (AFU_ORTHOLOGUE AFUA_6G01940)"/>
    <property type="match status" value="1"/>
</dbReference>
<sequence>MPDLFDGQKLDRGAVPPKSEDKKTQIQAFMAGPANFATNVEKIIRFRQDISLKWPSIEEHVGIFGLCWGGKVAILACGQGNEGQGRKLKASGTAHPGGLDPEDARKTNVPHLLLASPGESADKVAECKKILSSPGYTGEAITYHTMFHGFMGARANLEDEANRNEYERGYKQVAEFFLKHL</sequence>
<feature type="region of interest" description="Disordered" evidence="1">
    <location>
        <begin position="1"/>
        <end position="22"/>
    </location>
</feature>
<dbReference type="OrthoDB" id="2147163at2759"/>
<dbReference type="Pfam" id="PF01738">
    <property type="entry name" value="DLH"/>
    <property type="match status" value="1"/>
</dbReference>
<dbReference type="SUPFAM" id="SSF53474">
    <property type="entry name" value="alpha/beta-Hydrolases"/>
    <property type="match status" value="1"/>
</dbReference>
<organism evidence="3 4">
    <name type="scientific">Neonectria ditissima</name>
    <dbReference type="NCBI Taxonomy" id="78410"/>
    <lineage>
        <taxon>Eukaryota</taxon>
        <taxon>Fungi</taxon>
        <taxon>Dikarya</taxon>
        <taxon>Ascomycota</taxon>
        <taxon>Pezizomycotina</taxon>
        <taxon>Sordariomycetes</taxon>
        <taxon>Hypocreomycetidae</taxon>
        <taxon>Hypocreales</taxon>
        <taxon>Nectriaceae</taxon>
        <taxon>Neonectria</taxon>
    </lineage>
</organism>
<feature type="region of interest" description="Disordered" evidence="1">
    <location>
        <begin position="85"/>
        <end position="105"/>
    </location>
</feature>
<proteinExistence type="predicted"/>
<evidence type="ECO:0000313" key="3">
    <source>
        <dbReference type="EMBL" id="KPM44950.1"/>
    </source>
</evidence>
<accession>A0A0P7BTY8</accession>
<protein>
    <recommendedName>
        <fullName evidence="2">Dienelactone hydrolase domain-containing protein</fullName>
    </recommendedName>
</protein>
<gene>
    <name evidence="3" type="ORF">AK830_g1661</name>
</gene>
<dbReference type="InterPro" id="IPR002925">
    <property type="entry name" value="Dienelactn_hydro"/>
</dbReference>
<dbReference type="PANTHER" id="PTHR47668:SF1">
    <property type="entry name" value="DIENELACTONE HYDROLASE DOMAIN-CONTAINING PROTEIN-RELATED"/>
    <property type="match status" value="1"/>
</dbReference>
<dbReference type="EMBL" id="LKCW01000013">
    <property type="protein sequence ID" value="KPM44950.1"/>
    <property type="molecule type" value="Genomic_DNA"/>
</dbReference>
<dbReference type="Proteomes" id="UP000050424">
    <property type="component" value="Unassembled WGS sequence"/>
</dbReference>
<evidence type="ECO:0000313" key="4">
    <source>
        <dbReference type="Proteomes" id="UP000050424"/>
    </source>
</evidence>
<dbReference type="STRING" id="78410.A0A0P7BTY8"/>
<dbReference type="AlphaFoldDB" id="A0A0P7BTY8"/>
<dbReference type="InterPro" id="IPR029058">
    <property type="entry name" value="AB_hydrolase_fold"/>
</dbReference>
<dbReference type="Gene3D" id="3.40.50.1820">
    <property type="entry name" value="alpha/beta hydrolase"/>
    <property type="match status" value="1"/>
</dbReference>
<evidence type="ECO:0000259" key="2">
    <source>
        <dbReference type="Pfam" id="PF01738"/>
    </source>
</evidence>